<evidence type="ECO:0000256" key="3">
    <source>
        <dbReference type="ARBA" id="ARBA00022448"/>
    </source>
</evidence>
<keyword evidence="3" id="KW-0813">Transport</keyword>
<dbReference type="RefSeq" id="WP_209751414.1">
    <property type="nucleotide sequence ID" value="NZ_JBHSMH010000068.1"/>
</dbReference>
<comment type="similarity">
    <text evidence="2">Belongs to the bacterial solute-binding protein 8 family.</text>
</comment>
<dbReference type="PANTHER" id="PTHR30532:SF21">
    <property type="entry name" value="SIDEROPHORE-BINDING LIPOPROTEIN YFIY-RELATED"/>
    <property type="match status" value="1"/>
</dbReference>
<evidence type="ECO:0000256" key="5">
    <source>
        <dbReference type="SAM" id="SignalP"/>
    </source>
</evidence>
<evidence type="ECO:0000313" key="8">
    <source>
        <dbReference type="Proteomes" id="UP001596105"/>
    </source>
</evidence>
<gene>
    <name evidence="7" type="ORF">ACFPPD_18165</name>
</gene>
<comment type="caution">
    <text evidence="7">The sequence shown here is derived from an EMBL/GenBank/DDBJ whole genome shotgun (WGS) entry which is preliminary data.</text>
</comment>
<feature type="domain" description="Fe/B12 periplasmic-binding" evidence="6">
    <location>
        <begin position="164"/>
        <end position="424"/>
    </location>
</feature>
<dbReference type="PANTHER" id="PTHR30532">
    <property type="entry name" value="IRON III DICITRATE-BINDING PERIPLASMIC PROTEIN"/>
    <property type="match status" value="1"/>
</dbReference>
<dbReference type="CDD" id="cd01146">
    <property type="entry name" value="FhuD"/>
    <property type="match status" value="1"/>
</dbReference>
<comment type="subcellular location">
    <subcellularLocation>
        <location evidence="1">Cell envelope</location>
    </subcellularLocation>
</comment>
<accession>A0ABW0M086</accession>
<dbReference type="Proteomes" id="UP001596105">
    <property type="component" value="Unassembled WGS sequence"/>
</dbReference>
<dbReference type="Pfam" id="PF01497">
    <property type="entry name" value="Peripla_BP_2"/>
    <property type="match status" value="1"/>
</dbReference>
<keyword evidence="4 5" id="KW-0732">Signal</keyword>
<dbReference type="Pfam" id="PF07833">
    <property type="entry name" value="Cu_amine_oxidN1"/>
    <property type="match status" value="1"/>
</dbReference>
<organism evidence="7 8">
    <name type="scientific">Cohnella suwonensis</name>
    <dbReference type="NCBI Taxonomy" id="696072"/>
    <lineage>
        <taxon>Bacteria</taxon>
        <taxon>Bacillati</taxon>
        <taxon>Bacillota</taxon>
        <taxon>Bacilli</taxon>
        <taxon>Bacillales</taxon>
        <taxon>Paenibacillaceae</taxon>
        <taxon>Cohnella</taxon>
    </lineage>
</organism>
<dbReference type="InterPro" id="IPR002491">
    <property type="entry name" value="ABC_transptr_periplasmic_BD"/>
</dbReference>
<sequence length="424" mass="46386">MSKSLFRSMAVCLSLLLGIASVPFAATAAAAPIKVVLDGQPLVFDVQPQVIGGATMVPYSGLTKKIGATLTADPKTKKLKVVRGNTTVELTIGSNQATVNGQSVKLDAKAIEKNGRTLVPLRFLGEAFGLWVNWNSGTKTATLETKRTISHAMGETTLTSVPKRVVVLFNGMVDVSLTLGVKPVGAVESWVQAPWYHYLRADMAGVKNLGSELQPNIEAIVALKPDLIIGSKTRHEKIYGQLSAIAPTLFAAEVFGWKANMDMGAKAMNKETKAASFMSDWNKRVADFKSKIGDGAKVEVSIIRFQDDNTARYYNTGFAGSILKELGFNRPKPQQDESKVLVNLTTQEQIPLMDGDVIFDISSSYGEGKEFKTQQEWQKNPLWNNLKAVKNKKYYKVNDITWNMSGGATAAKMMLDDLIFYFDL</sequence>
<feature type="signal peptide" evidence="5">
    <location>
        <begin position="1"/>
        <end position="25"/>
    </location>
</feature>
<dbReference type="InterPro" id="IPR051313">
    <property type="entry name" value="Bact_iron-sidero_bind"/>
</dbReference>
<dbReference type="SUPFAM" id="SSF53807">
    <property type="entry name" value="Helical backbone' metal receptor"/>
    <property type="match status" value="1"/>
</dbReference>
<evidence type="ECO:0000313" key="7">
    <source>
        <dbReference type="EMBL" id="MFC5470622.1"/>
    </source>
</evidence>
<name>A0ABW0M086_9BACL</name>
<dbReference type="Gene3D" id="3.30.457.10">
    <property type="entry name" value="Copper amine oxidase-like, N-terminal domain"/>
    <property type="match status" value="1"/>
</dbReference>
<evidence type="ECO:0000256" key="2">
    <source>
        <dbReference type="ARBA" id="ARBA00008814"/>
    </source>
</evidence>
<dbReference type="EMBL" id="JBHSMH010000068">
    <property type="protein sequence ID" value="MFC5470622.1"/>
    <property type="molecule type" value="Genomic_DNA"/>
</dbReference>
<feature type="chain" id="PRO_5046046112" evidence="5">
    <location>
        <begin position="26"/>
        <end position="424"/>
    </location>
</feature>
<protein>
    <submittedName>
        <fullName evidence="7">Stalk domain-containing protein</fullName>
    </submittedName>
</protein>
<dbReference type="InterPro" id="IPR012854">
    <property type="entry name" value="Cu_amine_oxidase-like_N"/>
</dbReference>
<dbReference type="PROSITE" id="PS50983">
    <property type="entry name" value="FE_B12_PBP"/>
    <property type="match status" value="1"/>
</dbReference>
<keyword evidence="8" id="KW-1185">Reference proteome</keyword>
<dbReference type="Gene3D" id="3.40.50.1980">
    <property type="entry name" value="Nitrogenase molybdenum iron protein domain"/>
    <property type="match status" value="2"/>
</dbReference>
<evidence type="ECO:0000256" key="4">
    <source>
        <dbReference type="ARBA" id="ARBA00022729"/>
    </source>
</evidence>
<evidence type="ECO:0000259" key="6">
    <source>
        <dbReference type="PROSITE" id="PS50983"/>
    </source>
</evidence>
<evidence type="ECO:0000256" key="1">
    <source>
        <dbReference type="ARBA" id="ARBA00004196"/>
    </source>
</evidence>
<proteinExistence type="inferred from homology"/>
<dbReference type="SUPFAM" id="SSF55383">
    <property type="entry name" value="Copper amine oxidase, domain N"/>
    <property type="match status" value="1"/>
</dbReference>
<reference evidence="8" key="1">
    <citation type="journal article" date="2019" name="Int. J. Syst. Evol. Microbiol.">
        <title>The Global Catalogue of Microorganisms (GCM) 10K type strain sequencing project: providing services to taxonomists for standard genome sequencing and annotation.</title>
        <authorList>
            <consortium name="The Broad Institute Genomics Platform"/>
            <consortium name="The Broad Institute Genome Sequencing Center for Infectious Disease"/>
            <person name="Wu L."/>
            <person name="Ma J."/>
        </authorList>
    </citation>
    <scope>NUCLEOTIDE SEQUENCE [LARGE SCALE GENOMIC DNA]</scope>
    <source>
        <strain evidence="8">CCUG 57113</strain>
    </source>
</reference>
<dbReference type="InterPro" id="IPR036582">
    <property type="entry name" value="Mao_N_sf"/>
</dbReference>